<reference evidence="2" key="1">
    <citation type="submission" date="2024-06" db="EMBL/GenBank/DDBJ databases">
        <authorList>
            <consortium name="consrtm"/>
            <person name="Uemura M."/>
            <person name="Terahara T."/>
        </authorList>
    </citation>
    <scope>NUCLEOTIDE SEQUENCE</scope>
    <source>
        <strain evidence="2">KM77-8</strain>
    </source>
</reference>
<name>A0AAT9HJ74_9ACTN</name>
<gene>
    <name evidence="2" type="ORF">SHKM778_39510</name>
</gene>
<reference evidence="2" key="2">
    <citation type="submission" date="2024-07" db="EMBL/GenBank/DDBJ databases">
        <title>Streptomyces haneummycinica sp. nov., a new antibiotic-producing actinobacterium isolated from marine sediment.</title>
        <authorList>
            <person name="Uemura M."/>
            <person name="Hamada M."/>
            <person name="Hirano S."/>
            <person name="Kobayashi K."/>
            <person name="Ohshiro T."/>
            <person name="Kobayashi T."/>
            <person name="Terahara T."/>
        </authorList>
    </citation>
    <scope>NUCLEOTIDE SEQUENCE</scope>
    <source>
        <strain evidence="2">KM77-8</strain>
    </source>
</reference>
<evidence type="ECO:0000256" key="1">
    <source>
        <dbReference type="SAM" id="MobiDB-lite"/>
    </source>
</evidence>
<feature type="region of interest" description="Disordered" evidence="1">
    <location>
        <begin position="1"/>
        <end position="69"/>
    </location>
</feature>
<proteinExistence type="predicted"/>
<dbReference type="AlphaFoldDB" id="A0AAT9HJ74"/>
<protein>
    <recommendedName>
        <fullName evidence="3">HNH endonuclease</fullName>
    </recommendedName>
</protein>
<sequence>MRGLCRRTSVPSSAAPGATRCSTPVPPFSPLPPVGLPSSTSAPGRGPDTPHGSSRAGSVRCPVRTPRSTLTASGRRELAMWKRRKHARSGETLPLELCDLCGRTFPAGDAVIGHVADSSSAHPTDAWSDGLRRVTACCETHLDLIREMYRRRPFVEEELWAAKITRVLTSGPPVLSMVQLARRTGLHEPDIRRAIAWHNERHRRTGE</sequence>
<organism evidence="2">
    <name type="scientific">Streptomyces haneummycinicus</name>
    <dbReference type="NCBI Taxonomy" id="3074435"/>
    <lineage>
        <taxon>Bacteria</taxon>
        <taxon>Bacillati</taxon>
        <taxon>Actinomycetota</taxon>
        <taxon>Actinomycetes</taxon>
        <taxon>Kitasatosporales</taxon>
        <taxon>Streptomycetaceae</taxon>
        <taxon>Streptomyces</taxon>
    </lineage>
</organism>
<evidence type="ECO:0000313" key="2">
    <source>
        <dbReference type="EMBL" id="BFO17563.1"/>
    </source>
</evidence>
<feature type="compositionally biased region" description="Pro residues" evidence="1">
    <location>
        <begin position="24"/>
        <end position="35"/>
    </location>
</feature>
<evidence type="ECO:0008006" key="3">
    <source>
        <dbReference type="Google" id="ProtNLM"/>
    </source>
</evidence>
<dbReference type="EMBL" id="AP035768">
    <property type="protein sequence ID" value="BFO17563.1"/>
    <property type="molecule type" value="Genomic_DNA"/>
</dbReference>
<accession>A0AAT9HJ74</accession>